<organism evidence="9 10">
    <name type="scientific">Bondarzewia mesenterica</name>
    <dbReference type="NCBI Taxonomy" id="1095465"/>
    <lineage>
        <taxon>Eukaryota</taxon>
        <taxon>Fungi</taxon>
        <taxon>Dikarya</taxon>
        <taxon>Basidiomycota</taxon>
        <taxon>Agaricomycotina</taxon>
        <taxon>Agaricomycetes</taxon>
        <taxon>Russulales</taxon>
        <taxon>Bondarzewiaceae</taxon>
        <taxon>Bondarzewia</taxon>
    </lineage>
</organism>
<feature type="compositionally biased region" description="Basic and acidic residues" evidence="7">
    <location>
        <begin position="303"/>
        <end position="315"/>
    </location>
</feature>
<dbReference type="Gene3D" id="3.90.230.10">
    <property type="entry name" value="Creatinase/methionine aminopeptidase superfamily"/>
    <property type="match status" value="1"/>
</dbReference>
<dbReference type="InterPro" id="IPR001810">
    <property type="entry name" value="F-box_dom"/>
</dbReference>
<evidence type="ECO:0000259" key="8">
    <source>
        <dbReference type="SMART" id="SM01011"/>
    </source>
</evidence>
<proteinExistence type="inferred from homology"/>
<comment type="cofactor">
    <cofactor evidence="1">
        <name>Mn(2+)</name>
        <dbReference type="ChEBI" id="CHEBI:29035"/>
    </cofactor>
</comment>
<dbReference type="Pfam" id="PF00557">
    <property type="entry name" value="Peptidase_M24"/>
    <property type="match status" value="1"/>
</dbReference>
<feature type="region of interest" description="Disordered" evidence="7">
    <location>
        <begin position="299"/>
        <end position="382"/>
    </location>
</feature>
<name>A0A4S4LT93_9AGAM</name>
<feature type="compositionally biased region" description="Pro residues" evidence="7">
    <location>
        <begin position="99"/>
        <end position="118"/>
    </location>
</feature>
<evidence type="ECO:0000313" key="10">
    <source>
        <dbReference type="Proteomes" id="UP000310158"/>
    </source>
</evidence>
<dbReference type="PANTHER" id="PTHR43226">
    <property type="entry name" value="XAA-PRO AMINOPEPTIDASE 3"/>
    <property type="match status" value="1"/>
</dbReference>
<evidence type="ECO:0000256" key="3">
    <source>
        <dbReference type="ARBA" id="ARBA00022723"/>
    </source>
</evidence>
<dbReference type="Pfam" id="PF13919">
    <property type="entry name" value="ASXH"/>
    <property type="match status" value="2"/>
</dbReference>
<dbReference type="SUPFAM" id="SSF53092">
    <property type="entry name" value="Creatinase/prolidase N-terminal domain"/>
    <property type="match status" value="1"/>
</dbReference>
<evidence type="ECO:0000256" key="6">
    <source>
        <dbReference type="RuleBase" id="RU000590"/>
    </source>
</evidence>
<comment type="similarity">
    <text evidence="2 6">Belongs to the peptidase M24B family.</text>
</comment>
<comment type="caution">
    <text evidence="9">The sequence shown here is derived from an EMBL/GenBank/DDBJ whole genome shotgun (WGS) entry which is preliminary data.</text>
</comment>
<dbReference type="Pfam" id="PF05195">
    <property type="entry name" value="AMP_N"/>
    <property type="match status" value="1"/>
</dbReference>
<protein>
    <recommendedName>
        <fullName evidence="8">Aminopeptidase P N-terminal domain-containing protein</fullName>
    </recommendedName>
</protein>
<feature type="compositionally biased region" description="Low complexity" evidence="7">
    <location>
        <begin position="1"/>
        <end position="13"/>
    </location>
</feature>
<dbReference type="PROSITE" id="PS00491">
    <property type="entry name" value="PROLINE_PEPTIDASE"/>
    <property type="match status" value="1"/>
</dbReference>
<reference evidence="9 10" key="1">
    <citation type="submission" date="2019-02" db="EMBL/GenBank/DDBJ databases">
        <title>Genome sequencing of the rare red list fungi Bondarzewia mesenterica.</title>
        <authorList>
            <person name="Buettner E."/>
            <person name="Kellner H."/>
        </authorList>
    </citation>
    <scope>NUCLEOTIDE SEQUENCE [LARGE SCALE GENOMIC DNA]</scope>
    <source>
        <strain evidence="9 10">DSM 108281</strain>
    </source>
</reference>
<dbReference type="InterPro" id="IPR000994">
    <property type="entry name" value="Pept_M24"/>
</dbReference>
<dbReference type="InterPro" id="IPR028020">
    <property type="entry name" value="ASX_DEUBAD_dom"/>
</dbReference>
<evidence type="ECO:0000256" key="2">
    <source>
        <dbReference type="ARBA" id="ARBA00008766"/>
    </source>
</evidence>
<dbReference type="InterPro" id="IPR029149">
    <property type="entry name" value="Creatin/AminoP/Spt16_N"/>
</dbReference>
<keyword evidence="4" id="KW-0378">Hydrolase</keyword>
<dbReference type="SUPFAM" id="SSF55920">
    <property type="entry name" value="Creatinase/aminopeptidase"/>
    <property type="match status" value="1"/>
</dbReference>
<evidence type="ECO:0000256" key="7">
    <source>
        <dbReference type="SAM" id="MobiDB-lite"/>
    </source>
</evidence>
<dbReference type="InterPro" id="IPR036047">
    <property type="entry name" value="F-box-like_dom_sf"/>
</dbReference>
<keyword evidence="5" id="KW-0464">Manganese</keyword>
<dbReference type="SUPFAM" id="SSF81383">
    <property type="entry name" value="F-box domain"/>
    <property type="match status" value="1"/>
</dbReference>
<feature type="compositionally biased region" description="Polar residues" evidence="7">
    <location>
        <begin position="30"/>
        <end position="42"/>
    </location>
</feature>
<feature type="region of interest" description="Disordered" evidence="7">
    <location>
        <begin position="608"/>
        <end position="639"/>
    </location>
</feature>
<evidence type="ECO:0000256" key="5">
    <source>
        <dbReference type="ARBA" id="ARBA00023211"/>
    </source>
</evidence>
<dbReference type="GO" id="GO:0030145">
    <property type="term" value="F:manganese ion binding"/>
    <property type="evidence" value="ECO:0007669"/>
    <property type="project" value="InterPro"/>
</dbReference>
<dbReference type="GO" id="GO:0070006">
    <property type="term" value="F:metalloaminopeptidase activity"/>
    <property type="evidence" value="ECO:0007669"/>
    <property type="project" value="InterPro"/>
</dbReference>
<dbReference type="SMART" id="SM01011">
    <property type="entry name" value="AMP_N"/>
    <property type="match status" value="1"/>
</dbReference>
<sequence length="1676" mass="184240">MPAAPSSDSSTSSRVLKEPPQKRRRLALDASSTHHINASSPSADMDESSQLLKLSKVLSCTSCHRSLSVKSGHIILCARCNAPMCTICSRTCSASPPSHPPTPLLSFSPTPPATPAPSPYRAALSLSDTNAQTTPRRRKMREDEDGGMKDGKAAGEIGGPCGEAEGWTPGCGRIVCKSCCLELPHSRIVPMAEEAGTSSGRPRRSTRVPARILATITVDAEPKAATKRTRPEKGKEKANGERLRVLLHEPKSALTRLDMNDVINYETWSQLSSAARAHLVTLLPPTAFRSYQPTLDATHPLQRWRDEGRVPDGETHTAGPSAPTIPELLEESSASTFSCPTTEPMTSDGPELWVSSSPLTEIPSSSRPPSPTPHTDTDHDIDPSFFTDSHFLSAMRTFQDQLYTGWMTEAHMKKVKTYEDRVRNGTMHAPWKDEVWEAENGNQEEDAVVAAPQVPESNALAGPTKEWRLQDLVKQGIVIAGDVLAYRRHFVQAGIMVEKDVYVETVHPKSLSVLLPAGTTTCLPAHVLIRDPELDGETLRSTQVTSPTQLENAILDLDGRLDHDPGFYFTQQAMDVPRCALDFNLKRPLETYSTSGLYPVQMSLLQPDTNIPDRADAENLEDTPTADPPPDNTNGSSPVSHLPPELLAYVFRFHAVVDSSMWLHKGQYSTWVAVTHVCRYWRDVALGEPRLWDYLVLSSAGWTVAGLRRSKPLPVIINATFDGRPLRKALEIALCEISRARELVLSVTILKRLVELIKDCPAPFLETLSLTQSVTSYTLPDDVFEGQTPKLRSLTLMYVGIKWSSALLRPGLVHLEIRDPCREDLPGIDQVLDVLETMPRLQTLILVHTLRDDQESGHGLLTDTDTANYIANLPLIRKFQFAGSPIQGAQLLNAISFPIDATLKLDYDRFPSGVRSLTYIADSLARHVLSRRDGKTRPQMPHFQILRLDTSWPLSFLLHASFATDSPNSSDLDCTPQLSVDVTWTPNSPPPIAEIDQMLARVCSLPPFENVESLHVLGNVFATGVEWKAAFKSMNNVSRLFVKGPAAYGFGHAFNHNGNSDESLSDHIETTTPSTSSDVAGQGALPIFPRIKSVVVEEADFPGSSLFTDLSDGIVATKDSRSLETLVIRHCDISRSHVAQLRESCLDSLEWDGFDNALSQLSYGRLPESSDGHRLLELRCMIAACSPCKLTIIEVISFKITTGLNIVYCEYLKNGILWFAHARRHVLKTLENLVELLPAAERAKPQILLLAGAVTPYRNDTDREMPFRQESNFYYLSGCTVPSSYLLLSTSSADLESSSITLFVPKAEPADIMWSGPPPSLEAVRAIHDASSILHNDDLSKALADALTAFPNALIHTLPAKSFIFPELPETYLKVVQATATVTDGYLLTALHRARLTKTVDEIEKIRKANAISSRAHEVVMRVLGNGVRGVEKAKEAGVDRPLLPSEWLIEKEAEAEAIFVASCRREGAVHQAYLPIVAASTRASTLHYCCNDKEFAWGPVKPHDHHNKNEFAHGGAKDLQPQVLLIDAGCEWECYASDITRTMPVGNGGKFTPEAKAIYELVLEMQKVSMDILKPGLHWDAVQLLCHRTLVKGFQRLGIFKSPNSPNSGSWNSEEAILASGVSTAFFPHGVGHSLGLDVHDVPSASKPALNDTIGKGIELGHEDFYTYLRLRLLA</sequence>
<feature type="region of interest" description="Disordered" evidence="7">
    <location>
        <begin position="99"/>
        <end position="159"/>
    </location>
</feature>
<accession>A0A4S4LT93</accession>
<feature type="compositionally biased region" description="Low complexity" evidence="7">
    <location>
        <begin position="355"/>
        <end position="365"/>
    </location>
</feature>
<dbReference type="InterPro" id="IPR007865">
    <property type="entry name" value="Aminopep_P_N"/>
</dbReference>
<feature type="compositionally biased region" description="Basic and acidic residues" evidence="7">
    <location>
        <begin position="140"/>
        <end position="153"/>
    </location>
</feature>
<dbReference type="InterPro" id="IPR001131">
    <property type="entry name" value="Peptidase_M24B_aminopep-P_CS"/>
</dbReference>
<dbReference type="EMBL" id="SGPL01000240">
    <property type="protein sequence ID" value="THH14928.1"/>
    <property type="molecule type" value="Genomic_DNA"/>
</dbReference>
<dbReference type="Gene3D" id="1.20.1280.50">
    <property type="match status" value="1"/>
</dbReference>
<dbReference type="Pfam" id="PF12937">
    <property type="entry name" value="F-box-like"/>
    <property type="match status" value="1"/>
</dbReference>
<feature type="compositionally biased region" description="Polar residues" evidence="7">
    <location>
        <begin position="332"/>
        <end position="345"/>
    </location>
</feature>
<dbReference type="PANTHER" id="PTHR43226:SF1">
    <property type="entry name" value="XAA-PRO DIPEPTIDASE"/>
    <property type="match status" value="1"/>
</dbReference>
<feature type="region of interest" description="Disordered" evidence="7">
    <location>
        <begin position="1"/>
        <end position="46"/>
    </location>
</feature>
<feature type="domain" description="Aminopeptidase P N-terminal" evidence="8">
    <location>
        <begin position="1234"/>
        <end position="1363"/>
    </location>
</feature>
<gene>
    <name evidence="9" type="ORF">EW146_g5470</name>
</gene>
<dbReference type="SUPFAM" id="SSF52047">
    <property type="entry name" value="RNI-like"/>
    <property type="match status" value="1"/>
</dbReference>
<dbReference type="InterPro" id="IPR052433">
    <property type="entry name" value="X-Pro_dipept-like"/>
</dbReference>
<dbReference type="Proteomes" id="UP000310158">
    <property type="component" value="Unassembled WGS sequence"/>
</dbReference>
<evidence type="ECO:0000313" key="9">
    <source>
        <dbReference type="EMBL" id="THH14928.1"/>
    </source>
</evidence>
<dbReference type="InterPro" id="IPR036005">
    <property type="entry name" value="Creatinase/aminopeptidase-like"/>
</dbReference>
<dbReference type="OrthoDB" id="10261878at2759"/>
<keyword evidence="3 6" id="KW-0479">Metal-binding</keyword>
<evidence type="ECO:0000256" key="4">
    <source>
        <dbReference type="ARBA" id="ARBA00022801"/>
    </source>
</evidence>
<dbReference type="Gene3D" id="3.40.350.10">
    <property type="entry name" value="Creatinase/prolidase N-terminal domain"/>
    <property type="match status" value="1"/>
</dbReference>
<keyword evidence="10" id="KW-1185">Reference proteome</keyword>
<dbReference type="GO" id="GO:0006508">
    <property type="term" value="P:proteolysis"/>
    <property type="evidence" value="ECO:0007669"/>
    <property type="project" value="TreeGrafter"/>
</dbReference>
<evidence type="ECO:0000256" key="1">
    <source>
        <dbReference type="ARBA" id="ARBA00001936"/>
    </source>
</evidence>